<evidence type="ECO:0000313" key="1">
    <source>
        <dbReference type="EMBL" id="GAJ01771.1"/>
    </source>
</evidence>
<comment type="caution">
    <text evidence="1">The sequence shown here is derived from an EMBL/GenBank/DDBJ whole genome shotgun (WGS) entry which is preliminary data.</text>
</comment>
<sequence length="273" mass="28372">TFSVSDPDLGTLSNQSILDSGVATIDLNSSATQGTITVTASSSGLEPGVVDVITGGQISLSAFPSPVHNEEKSEITVTTKDVNGVPINYVGSIQLHISPDTDGLGIFEDSSSDTIIIVFDGFDPSKHTSFVASIEETVIISATDQGGILDSSSITLDILNPLIPDYIKVTAEPANIEIGGNISYITAVMKTSTETGNKTVASYNGPVEFETTFGVLDSVSSHFVDGFAYATLYSSDTAEIATITASSSDSLGEYTGSVEVGFYVQADNIKLVA</sequence>
<dbReference type="EMBL" id="BARW01020055">
    <property type="protein sequence ID" value="GAJ01771.1"/>
    <property type="molecule type" value="Genomic_DNA"/>
</dbReference>
<feature type="non-terminal residue" evidence="1">
    <location>
        <position position="273"/>
    </location>
</feature>
<accession>X1UPE6</accession>
<proteinExistence type="predicted"/>
<dbReference type="AlphaFoldDB" id="X1UPE6"/>
<protein>
    <submittedName>
        <fullName evidence="1">Uncharacterized protein</fullName>
    </submittedName>
</protein>
<dbReference type="InterPro" id="IPR013783">
    <property type="entry name" value="Ig-like_fold"/>
</dbReference>
<dbReference type="Gene3D" id="2.60.40.10">
    <property type="entry name" value="Immunoglobulins"/>
    <property type="match status" value="1"/>
</dbReference>
<name>X1UPE6_9ZZZZ</name>
<organism evidence="1">
    <name type="scientific">marine sediment metagenome</name>
    <dbReference type="NCBI Taxonomy" id="412755"/>
    <lineage>
        <taxon>unclassified sequences</taxon>
        <taxon>metagenomes</taxon>
        <taxon>ecological metagenomes</taxon>
    </lineage>
</organism>
<feature type="non-terminal residue" evidence="1">
    <location>
        <position position="1"/>
    </location>
</feature>
<gene>
    <name evidence="1" type="ORF">S12H4_33957</name>
</gene>
<reference evidence="1" key="1">
    <citation type="journal article" date="2014" name="Front. Microbiol.">
        <title>High frequency of phylogenetically diverse reductive dehalogenase-homologous genes in deep subseafloor sedimentary metagenomes.</title>
        <authorList>
            <person name="Kawai M."/>
            <person name="Futagami T."/>
            <person name="Toyoda A."/>
            <person name="Takaki Y."/>
            <person name="Nishi S."/>
            <person name="Hori S."/>
            <person name="Arai W."/>
            <person name="Tsubouchi T."/>
            <person name="Morono Y."/>
            <person name="Uchiyama I."/>
            <person name="Ito T."/>
            <person name="Fujiyama A."/>
            <person name="Inagaki F."/>
            <person name="Takami H."/>
        </authorList>
    </citation>
    <scope>NUCLEOTIDE SEQUENCE</scope>
    <source>
        <strain evidence="1">Expedition CK06-06</strain>
    </source>
</reference>